<gene>
    <name evidence="1" type="ORF">THAOC_30630</name>
</gene>
<dbReference type="EMBL" id="AGNL01043801">
    <property type="protein sequence ID" value="EJK50406.1"/>
    <property type="molecule type" value="Genomic_DNA"/>
</dbReference>
<keyword evidence="2" id="KW-1185">Reference proteome</keyword>
<name>K0RN90_THAOC</name>
<reference evidence="1 2" key="1">
    <citation type="journal article" date="2012" name="Genome Biol.">
        <title>Genome and low-iron response of an oceanic diatom adapted to chronic iron limitation.</title>
        <authorList>
            <person name="Lommer M."/>
            <person name="Specht M."/>
            <person name="Roy A.S."/>
            <person name="Kraemer L."/>
            <person name="Andreson R."/>
            <person name="Gutowska M.A."/>
            <person name="Wolf J."/>
            <person name="Bergner S.V."/>
            <person name="Schilhabel M.B."/>
            <person name="Klostermeier U.C."/>
            <person name="Beiko R.G."/>
            <person name="Rosenstiel P."/>
            <person name="Hippler M."/>
            <person name="Laroche J."/>
        </authorList>
    </citation>
    <scope>NUCLEOTIDE SEQUENCE [LARGE SCALE GENOMIC DNA]</scope>
    <source>
        <strain evidence="1 2">CCMP1005</strain>
    </source>
</reference>
<accession>K0RN90</accession>
<evidence type="ECO:0000313" key="2">
    <source>
        <dbReference type="Proteomes" id="UP000266841"/>
    </source>
</evidence>
<proteinExistence type="predicted"/>
<dbReference type="AlphaFoldDB" id="K0RN90"/>
<comment type="caution">
    <text evidence="1">The sequence shown here is derived from an EMBL/GenBank/DDBJ whole genome shotgun (WGS) entry which is preliminary data.</text>
</comment>
<protein>
    <submittedName>
        <fullName evidence="1">Uncharacterized protein</fullName>
    </submittedName>
</protein>
<dbReference type="Proteomes" id="UP000266841">
    <property type="component" value="Unassembled WGS sequence"/>
</dbReference>
<evidence type="ECO:0000313" key="1">
    <source>
        <dbReference type="EMBL" id="EJK50406.1"/>
    </source>
</evidence>
<dbReference type="OrthoDB" id="10252231at2759"/>
<organism evidence="1 2">
    <name type="scientific">Thalassiosira oceanica</name>
    <name type="common">Marine diatom</name>
    <dbReference type="NCBI Taxonomy" id="159749"/>
    <lineage>
        <taxon>Eukaryota</taxon>
        <taxon>Sar</taxon>
        <taxon>Stramenopiles</taxon>
        <taxon>Ochrophyta</taxon>
        <taxon>Bacillariophyta</taxon>
        <taxon>Coscinodiscophyceae</taxon>
        <taxon>Thalassiosirophycidae</taxon>
        <taxon>Thalassiosirales</taxon>
        <taxon>Thalassiosiraceae</taxon>
        <taxon>Thalassiosira</taxon>
    </lineage>
</organism>
<sequence length="85" mass="9165">MGKPTHDDVYDRQIRLWGADAQFRDASMCTATSRTRDDEARGPTGSAMAAAAVARHLSLSSEMSLAAEGARVGGASYYARMMPPW</sequence>